<proteinExistence type="predicted"/>
<feature type="domain" description="Beta-lactamase hydrolase-like protein phosphatase-like" evidence="1">
    <location>
        <begin position="24"/>
        <end position="131"/>
    </location>
</feature>
<dbReference type="STRING" id="1300349.I603_2867"/>
<reference evidence="2 3" key="1">
    <citation type="submission" date="2016-06" db="EMBL/GenBank/DDBJ databases">
        <title>Genome sequence of Porphyrobacter dokdonensis DSW-74.</title>
        <authorList>
            <person name="Kim J.F."/>
            <person name="Song J.Y."/>
        </authorList>
    </citation>
    <scope>NUCLEOTIDE SEQUENCE [LARGE SCALE GENOMIC DNA]</scope>
    <source>
        <strain evidence="2 3">DSW-74</strain>
    </source>
</reference>
<evidence type="ECO:0000313" key="3">
    <source>
        <dbReference type="Proteomes" id="UP000092484"/>
    </source>
</evidence>
<protein>
    <submittedName>
        <fullName evidence="2">DUF442 domain-containing protein</fullName>
    </submittedName>
</protein>
<evidence type="ECO:0000313" key="2">
    <source>
        <dbReference type="EMBL" id="OBV09816.1"/>
    </source>
</evidence>
<organism evidence="2 3">
    <name type="scientific">Erythrobacter dokdonensis DSW-74</name>
    <dbReference type="NCBI Taxonomy" id="1300349"/>
    <lineage>
        <taxon>Bacteria</taxon>
        <taxon>Pseudomonadati</taxon>
        <taxon>Pseudomonadota</taxon>
        <taxon>Alphaproteobacteria</taxon>
        <taxon>Sphingomonadales</taxon>
        <taxon>Erythrobacteraceae</taxon>
        <taxon>Erythrobacter/Porphyrobacter group</taxon>
        <taxon>Erythrobacter</taxon>
    </lineage>
</organism>
<name>A0A1A7BDI5_9SPHN</name>
<dbReference type="EMBL" id="LZYB01000010">
    <property type="protein sequence ID" value="OBV09816.1"/>
    <property type="molecule type" value="Genomic_DNA"/>
</dbReference>
<dbReference type="InterPro" id="IPR029021">
    <property type="entry name" value="Prot-tyrosine_phosphatase-like"/>
</dbReference>
<dbReference type="Pfam" id="PF04273">
    <property type="entry name" value="BLH_phosphatase"/>
    <property type="match status" value="1"/>
</dbReference>
<gene>
    <name evidence="2" type="ORF">I603_2867</name>
</gene>
<accession>A0A1A7BDI5</accession>
<sequence length="164" mass="17309">MQSGAQGHHAVYRHRTAQDLDMSEFRKLTEDMMVSPQLALEDVAAAAAAGVAVIVNNRPDGEDPFAPQGADIAAAAAAAGLNYIEIPIGHTGFSEPQVDAMIAALDQSDGPILAYCRSGTRSTFLWALAAAKQGENPDTIVRTAMQAGYDVSPIRPMIDMLAAR</sequence>
<keyword evidence="3" id="KW-1185">Reference proteome</keyword>
<comment type="caution">
    <text evidence="2">The sequence shown here is derived from an EMBL/GenBank/DDBJ whole genome shotgun (WGS) entry which is preliminary data.</text>
</comment>
<dbReference type="InterPro" id="IPR005939">
    <property type="entry name" value="BLH_phosphatase-like"/>
</dbReference>
<dbReference type="Proteomes" id="UP000092484">
    <property type="component" value="Unassembled WGS sequence"/>
</dbReference>
<dbReference type="SUPFAM" id="SSF52799">
    <property type="entry name" value="(Phosphotyrosine protein) phosphatases II"/>
    <property type="match status" value="1"/>
</dbReference>
<dbReference type="GO" id="GO:0016787">
    <property type="term" value="F:hydrolase activity"/>
    <property type="evidence" value="ECO:0007669"/>
    <property type="project" value="InterPro"/>
</dbReference>
<dbReference type="PATRIC" id="fig|1300349.4.peg.2858"/>
<evidence type="ECO:0000259" key="1">
    <source>
        <dbReference type="Pfam" id="PF04273"/>
    </source>
</evidence>
<dbReference type="NCBIfam" id="TIGR01244">
    <property type="entry name" value="TIGR01244 family sulfur transferase"/>
    <property type="match status" value="1"/>
</dbReference>
<dbReference type="AlphaFoldDB" id="A0A1A7BDI5"/>
<dbReference type="Gene3D" id="3.90.190.10">
    <property type="entry name" value="Protein tyrosine phosphatase superfamily"/>
    <property type="match status" value="1"/>
</dbReference>